<dbReference type="OrthoDB" id="354304at2759"/>
<dbReference type="PANTHER" id="PTHR11931">
    <property type="entry name" value="PHOSPHOGLYCERATE MUTASE"/>
    <property type="match status" value="1"/>
</dbReference>
<name>A0A401PNV1_SCYTO</name>
<dbReference type="STRING" id="75743.A0A401PNV1"/>
<proteinExistence type="predicted"/>
<evidence type="ECO:0000313" key="1">
    <source>
        <dbReference type="EMBL" id="GCB74812.1"/>
    </source>
</evidence>
<dbReference type="GO" id="GO:0016868">
    <property type="term" value="F:intramolecular phosphotransferase activity"/>
    <property type="evidence" value="ECO:0007669"/>
    <property type="project" value="InterPro"/>
</dbReference>
<dbReference type="SUPFAM" id="SSF53254">
    <property type="entry name" value="Phosphoglycerate mutase-like"/>
    <property type="match status" value="1"/>
</dbReference>
<organism evidence="1 2">
    <name type="scientific">Scyliorhinus torazame</name>
    <name type="common">Cloudy catshark</name>
    <name type="synonym">Catulus torazame</name>
    <dbReference type="NCBI Taxonomy" id="75743"/>
    <lineage>
        <taxon>Eukaryota</taxon>
        <taxon>Metazoa</taxon>
        <taxon>Chordata</taxon>
        <taxon>Craniata</taxon>
        <taxon>Vertebrata</taxon>
        <taxon>Chondrichthyes</taxon>
        <taxon>Elasmobranchii</taxon>
        <taxon>Galeomorphii</taxon>
        <taxon>Galeoidea</taxon>
        <taxon>Carcharhiniformes</taxon>
        <taxon>Scyliorhinidae</taxon>
        <taxon>Scyliorhinus</taxon>
    </lineage>
</organism>
<dbReference type="GO" id="GO:0006096">
    <property type="term" value="P:glycolytic process"/>
    <property type="evidence" value="ECO:0007669"/>
    <property type="project" value="InterPro"/>
</dbReference>
<dbReference type="EMBL" id="BFAA01001106">
    <property type="protein sequence ID" value="GCB74812.1"/>
    <property type="molecule type" value="Genomic_DNA"/>
</dbReference>
<dbReference type="Proteomes" id="UP000288216">
    <property type="component" value="Unassembled WGS sequence"/>
</dbReference>
<dbReference type="InterPro" id="IPR005952">
    <property type="entry name" value="Phosphogly_mut1"/>
</dbReference>
<sequence>MDGINQMRLPVVHMWHLNELCYDGLTSLEEGQNAPWHCEEHVRTDAAPLTLHSPPWTNTTTVTVSSTMQCAYEGLQCFELLTYANLKDTIPSNLSFWDDVLMRGDWRWGKRDLISAHGNHLWGIVRHLKGVSDAAIMELNLSTKIPIVFELDANLKLTCPIKFLGDEVTIKTALEAIASEWKCNK</sequence>
<reference evidence="1 2" key="1">
    <citation type="journal article" date="2018" name="Nat. Ecol. Evol.">
        <title>Shark genomes provide insights into elasmobranch evolution and the origin of vertebrates.</title>
        <authorList>
            <person name="Hara Y"/>
            <person name="Yamaguchi K"/>
            <person name="Onimaru K"/>
            <person name="Kadota M"/>
            <person name="Koyanagi M"/>
            <person name="Keeley SD"/>
            <person name="Tatsumi K"/>
            <person name="Tanaka K"/>
            <person name="Motone F"/>
            <person name="Kageyama Y"/>
            <person name="Nozu R"/>
            <person name="Adachi N"/>
            <person name="Nishimura O"/>
            <person name="Nakagawa R"/>
            <person name="Tanegashima C"/>
            <person name="Kiyatake I"/>
            <person name="Matsumoto R"/>
            <person name="Murakumo K"/>
            <person name="Nishida K"/>
            <person name="Terakita A"/>
            <person name="Kuratani S"/>
            <person name="Sato K"/>
            <person name="Hyodo S Kuraku.S."/>
        </authorList>
    </citation>
    <scope>NUCLEOTIDE SEQUENCE [LARGE SCALE GENOMIC DNA]</scope>
</reference>
<dbReference type="AlphaFoldDB" id="A0A401PNV1"/>
<dbReference type="InterPro" id="IPR029033">
    <property type="entry name" value="His_PPase_superfam"/>
</dbReference>
<gene>
    <name evidence="1" type="ORF">scyTo_0003905</name>
</gene>
<keyword evidence="2" id="KW-1185">Reference proteome</keyword>
<accession>A0A401PNV1</accession>
<comment type="caution">
    <text evidence="1">The sequence shown here is derived from an EMBL/GenBank/DDBJ whole genome shotgun (WGS) entry which is preliminary data.</text>
</comment>
<dbReference type="Gene3D" id="3.40.50.1240">
    <property type="entry name" value="Phosphoglycerate mutase-like"/>
    <property type="match status" value="1"/>
</dbReference>
<evidence type="ECO:0000313" key="2">
    <source>
        <dbReference type="Proteomes" id="UP000288216"/>
    </source>
</evidence>
<protein>
    <submittedName>
        <fullName evidence="1">Uncharacterized protein</fullName>
    </submittedName>
</protein>
<dbReference type="NCBIfam" id="TIGR01258">
    <property type="entry name" value="pgm_1"/>
    <property type="match status" value="1"/>
</dbReference>